<evidence type="ECO:0000256" key="1">
    <source>
        <dbReference type="ARBA" id="ARBA00022614"/>
    </source>
</evidence>
<evidence type="ECO:0000313" key="5">
    <source>
        <dbReference type="Proteomes" id="UP000830375"/>
    </source>
</evidence>
<proteinExistence type="predicted"/>
<keyword evidence="2" id="KW-0677">Repeat</keyword>
<gene>
    <name evidence="4" type="ORF">H4Q32_020146</name>
</gene>
<keyword evidence="5" id="KW-1185">Reference proteome</keyword>
<evidence type="ECO:0000256" key="3">
    <source>
        <dbReference type="SAM" id="MobiDB-lite"/>
    </source>
</evidence>
<dbReference type="InterPro" id="IPR001611">
    <property type="entry name" value="Leu-rich_rpt"/>
</dbReference>
<organism evidence="4 5">
    <name type="scientific">Labeo rohita</name>
    <name type="common">Indian major carp</name>
    <name type="synonym">Cyprinus rohita</name>
    <dbReference type="NCBI Taxonomy" id="84645"/>
    <lineage>
        <taxon>Eukaryota</taxon>
        <taxon>Metazoa</taxon>
        <taxon>Chordata</taxon>
        <taxon>Craniata</taxon>
        <taxon>Vertebrata</taxon>
        <taxon>Euteleostomi</taxon>
        <taxon>Actinopterygii</taxon>
        <taxon>Neopterygii</taxon>
        <taxon>Teleostei</taxon>
        <taxon>Ostariophysi</taxon>
        <taxon>Cypriniformes</taxon>
        <taxon>Cyprinidae</taxon>
        <taxon>Labeoninae</taxon>
        <taxon>Labeonini</taxon>
        <taxon>Labeo</taxon>
    </lineage>
</organism>
<dbReference type="InterPro" id="IPR032675">
    <property type="entry name" value="LRR_dom_sf"/>
</dbReference>
<dbReference type="Proteomes" id="UP000830375">
    <property type="component" value="Unassembled WGS sequence"/>
</dbReference>
<feature type="region of interest" description="Disordered" evidence="3">
    <location>
        <begin position="335"/>
        <end position="375"/>
    </location>
</feature>
<dbReference type="InterPro" id="IPR025875">
    <property type="entry name" value="Leu-rich_rpt_4"/>
</dbReference>
<dbReference type="CDD" id="cd21340">
    <property type="entry name" value="PPP1R42"/>
    <property type="match status" value="1"/>
</dbReference>
<name>A0ABQ8LE55_LABRO</name>
<sequence>MIGKPLSPSSSLEFNHRKLLILGGSPCHLPIVCCSEIKCKTDLLSCVDCSTSMVDKTISRAYGVKYHPRAFQGVLQKRNLFCDIFARQVIMVRLTVHLIAKSSNYSKTGRSESLQQYLKKLTHLNFSNKSIEDIDDLSICRNLTVLYLYDNQISQICNLGFASNLTHLYMQNNNISCIENLSSLHNLSKLITVVEGLEELKNLKELHVEGQKLPCGEKLVFDPRSISSLSDQMRDVELVDHEEALCILNISKNNIDEIWDLAPLRKLSHLYATDNQLRDMQELETVFSQWSQLRLLDLNRNPFLLNWKASKDAKKKLDSLDSEDIKEQITNPRTADFRVGPQHPFTHDRSSSLSKPSEYGKPGVTYRTDRVQGDSRGRRFEQSKLSFVHYVILYIIWG</sequence>
<dbReference type="InterPro" id="IPR050836">
    <property type="entry name" value="SDS22/Internalin_LRR"/>
</dbReference>
<keyword evidence="1" id="KW-0433">Leucine-rich repeat</keyword>
<dbReference type="Gene3D" id="3.80.10.10">
    <property type="entry name" value="Ribonuclease Inhibitor"/>
    <property type="match status" value="2"/>
</dbReference>
<dbReference type="PROSITE" id="PS51450">
    <property type="entry name" value="LRR"/>
    <property type="match status" value="4"/>
</dbReference>
<dbReference type="EMBL" id="JACTAM010000024">
    <property type="protein sequence ID" value="KAI2648967.1"/>
    <property type="molecule type" value="Genomic_DNA"/>
</dbReference>
<evidence type="ECO:0000256" key="2">
    <source>
        <dbReference type="ARBA" id="ARBA00022737"/>
    </source>
</evidence>
<dbReference type="Pfam" id="PF12799">
    <property type="entry name" value="LRR_4"/>
    <property type="match status" value="1"/>
</dbReference>
<dbReference type="SMART" id="SM00365">
    <property type="entry name" value="LRR_SD22"/>
    <property type="match status" value="4"/>
</dbReference>
<reference evidence="4 5" key="1">
    <citation type="submission" date="2022-01" db="EMBL/GenBank/DDBJ databases">
        <title>A high-quality chromosome-level genome assembly of rohu carp, Labeo rohita.</title>
        <authorList>
            <person name="Arick M.A. II"/>
            <person name="Hsu C.-Y."/>
            <person name="Magbanua Z."/>
            <person name="Pechanova O."/>
            <person name="Grover C."/>
            <person name="Miller E."/>
            <person name="Thrash A."/>
            <person name="Ezzel L."/>
            <person name="Alam S."/>
            <person name="Benzie J."/>
            <person name="Hamilton M."/>
            <person name="Karsi A."/>
            <person name="Lawrence M.L."/>
            <person name="Peterson D.G."/>
        </authorList>
    </citation>
    <scope>NUCLEOTIDE SEQUENCE [LARGE SCALE GENOMIC DNA]</scope>
    <source>
        <strain evidence="5">BAU-BD-2019</strain>
        <tissue evidence="4">Blood</tissue>
    </source>
</reference>
<dbReference type="PANTHER" id="PTHR46652">
    <property type="entry name" value="LEUCINE-RICH REPEAT AND IQ DOMAIN-CONTAINING PROTEIN 1-RELATED"/>
    <property type="match status" value="1"/>
</dbReference>
<accession>A0ABQ8LE55</accession>
<dbReference type="SUPFAM" id="SSF52058">
    <property type="entry name" value="L domain-like"/>
    <property type="match status" value="1"/>
</dbReference>
<comment type="caution">
    <text evidence="4">The sequence shown here is derived from an EMBL/GenBank/DDBJ whole genome shotgun (WGS) entry which is preliminary data.</text>
</comment>
<dbReference type="PANTHER" id="PTHR46652:SF3">
    <property type="entry name" value="LEUCINE-RICH REPEAT-CONTAINING PROTEIN 9"/>
    <property type="match status" value="1"/>
</dbReference>
<evidence type="ECO:0000313" key="4">
    <source>
        <dbReference type="EMBL" id="KAI2648967.1"/>
    </source>
</evidence>
<protein>
    <submittedName>
        <fullName evidence="4">Protein phosphatase 1 regulatory subunit 42</fullName>
    </submittedName>
</protein>